<gene>
    <name evidence="2" type="ORF">MTP16_18560</name>
</gene>
<protein>
    <recommendedName>
        <fullName evidence="4">VCBS repeat-containing protein</fullName>
    </recommendedName>
</protein>
<evidence type="ECO:0000313" key="2">
    <source>
        <dbReference type="EMBL" id="UOE33117.1"/>
    </source>
</evidence>
<dbReference type="RefSeq" id="WP_243512771.1">
    <property type="nucleotide sequence ID" value="NZ_CP094534.1"/>
</dbReference>
<keyword evidence="1" id="KW-0732">Signal</keyword>
<evidence type="ECO:0000256" key="1">
    <source>
        <dbReference type="SAM" id="SignalP"/>
    </source>
</evidence>
<name>A0ABY4B1W2_9BACT</name>
<feature type="signal peptide" evidence="1">
    <location>
        <begin position="1"/>
        <end position="19"/>
    </location>
</feature>
<keyword evidence="3" id="KW-1185">Reference proteome</keyword>
<dbReference type="EMBL" id="CP094534">
    <property type="protein sequence ID" value="UOE33117.1"/>
    <property type="molecule type" value="Genomic_DNA"/>
</dbReference>
<reference evidence="2 3" key="1">
    <citation type="submission" date="2022-03" db="EMBL/GenBank/DDBJ databases">
        <title>Hymenobactersp. isolated from the air.</title>
        <authorList>
            <person name="Won M."/>
            <person name="Kwon S.-W."/>
        </authorList>
    </citation>
    <scope>NUCLEOTIDE SEQUENCE [LARGE SCALE GENOMIC DNA]</scope>
    <source>
        <strain evidence="2 3">KACC 22596</strain>
    </source>
</reference>
<accession>A0ABY4B1W2</accession>
<feature type="chain" id="PRO_5047389988" description="VCBS repeat-containing protein" evidence="1">
    <location>
        <begin position="20"/>
        <end position="233"/>
    </location>
</feature>
<evidence type="ECO:0000313" key="3">
    <source>
        <dbReference type="Proteomes" id="UP000831390"/>
    </source>
</evidence>
<dbReference type="Proteomes" id="UP000831390">
    <property type="component" value="Chromosome"/>
</dbReference>
<organism evidence="2 3">
    <name type="scientific">Hymenobacter monticola</name>
    <dbReference type="NCBI Taxonomy" id="1705399"/>
    <lineage>
        <taxon>Bacteria</taxon>
        <taxon>Pseudomonadati</taxon>
        <taxon>Bacteroidota</taxon>
        <taxon>Cytophagia</taxon>
        <taxon>Cytophagales</taxon>
        <taxon>Hymenobacteraceae</taxon>
        <taxon>Hymenobacter</taxon>
    </lineage>
</organism>
<evidence type="ECO:0008006" key="4">
    <source>
        <dbReference type="Google" id="ProtNLM"/>
    </source>
</evidence>
<proteinExistence type="predicted"/>
<sequence>MQTRLLFALTFLGWFPAAAGRAQPVSGTAAATFSQQYAAENALVRKGSVLRMPGETDVAFLKRLFPGSFSVESLVAYAWRPGAHGRQLLFSRREVDQYQQEGEGTELFVLDPFQPNTYAVQKLLLAPIGDITNLSALFFADVDEDGQKELLALVYAEVQEAGTLEHGDGTTEQAYARMSRRHTYVFRYAGLSRAGRPWYRADATPRPYLQGLPTAAAVRQALVRHQARGTHRK</sequence>